<sequence>MKAFLRVLKTGDLVIITVLISVSFLPFAVFYMQQSQNTNTDHEAVISVDNEEVKHITLTEHEGTDVFDISKFEDEINTIEVVDGRIRIKSATCPDQVCVRTGYISEPGETIVCLPHKLIVEVHTTNEDTEADIISS</sequence>
<dbReference type="Gene3D" id="2.60.320.10">
    <property type="entry name" value="N-utilization substance G protein NusG, insert domain"/>
    <property type="match status" value="1"/>
</dbReference>
<name>A0A917TUA8_9BACI</name>
<reference evidence="2" key="1">
    <citation type="journal article" date="2014" name="Int. J. Syst. Evol. Microbiol.">
        <title>Complete genome sequence of Corynebacterium casei LMG S-19264T (=DSM 44701T), isolated from a smear-ripened cheese.</title>
        <authorList>
            <consortium name="US DOE Joint Genome Institute (JGI-PGF)"/>
            <person name="Walter F."/>
            <person name="Albersmeier A."/>
            <person name="Kalinowski J."/>
            <person name="Ruckert C."/>
        </authorList>
    </citation>
    <scope>NUCLEOTIDE SEQUENCE</scope>
    <source>
        <strain evidence="2">CGMCC 1.6333</strain>
    </source>
</reference>
<keyword evidence="1" id="KW-0812">Transmembrane</keyword>
<keyword evidence="1" id="KW-1133">Transmembrane helix</keyword>
<feature type="transmembrane region" description="Helical" evidence="1">
    <location>
        <begin position="12"/>
        <end position="32"/>
    </location>
</feature>
<evidence type="ECO:0000256" key="1">
    <source>
        <dbReference type="SAM" id="Phobius"/>
    </source>
</evidence>
<dbReference type="AlphaFoldDB" id="A0A917TUA8"/>
<gene>
    <name evidence="2" type="ORF">GCM10011351_23300</name>
</gene>
<reference evidence="2" key="2">
    <citation type="submission" date="2020-09" db="EMBL/GenBank/DDBJ databases">
        <authorList>
            <person name="Sun Q."/>
            <person name="Zhou Y."/>
        </authorList>
    </citation>
    <scope>NUCLEOTIDE SEQUENCE</scope>
    <source>
        <strain evidence="2">CGMCC 1.6333</strain>
    </source>
</reference>
<evidence type="ECO:0008006" key="4">
    <source>
        <dbReference type="Google" id="ProtNLM"/>
    </source>
</evidence>
<evidence type="ECO:0000313" key="2">
    <source>
        <dbReference type="EMBL" id="GGM36533.1"/>
    </source>
</evidence>
<dbReference type="InterPro" id="IPR038690">
    <property type="entry name" value="NusG_2_sf"/>
</dbReference>
<dbReference type="EMBL" id="BMLG01000014">
    <property type="protein sequence ID" value="GGM36533.1"/>
    <property type="molecule type" value="Genomic_DNA"/>
</dbReference>
<organism evidence="2 3">
    <name type="scientific">Paraliobacillus quinghaiensis</name>
    <dbReference type="NCBI Taxonomy" id="470815"/>
    <lineage>
        <taxon>Bacteria</taxon>
        <taxon>Bacillati</taxon>
        <taxon>Bacillota</taxon>
        <taxon>Bacilli</taxon>
        <taxon>Bacillales</taxon>
        <taxon>Bacillaceae</taxon>
        <taxon>Paraliobacillus</taxon>
    </lineage>
</organism>
<comment type="caution">
    <text evidence="2">The sequence shown here is derived from an EMBL/GenBank/DDBJ whole genome shotgun (WGS) entry which is preliminary data.</text>
</comment>
<protein>
    <recommendedName>
        <fullName evidence="4">NusG domain-containing protein</fullName>
    </recommendedName>
</protein>
<dbReference type="RefSeq" id="WP_117156982.1">
    <property type="nucleotide sequence ID" value="NZ_BMLG01000014.1"/>
</dbReference>
<dbReference type="Proteomes" id="UP000618460">
    <property type="component" value="Unassembled WGS sequence"/>
</dbReference>
<evidence type="ECO:0000313" key="3">
    <source>
        <dbReference type="Proteomes" id="UP000618460"/>
    </source>
</evidence>
<dbReference type="Pfam" id="PF07009">
    <property type="entry name" value="NusG_II"/>
    <property type="match status" value="1"/>
</dbReference>
<dbReference type="OrthoDB" id="47603at2"/>
<proteinExistence type="predicted"/>
<dbReference type="CDD" id="cd09911">
    <property type="entry name" value="Lin0431_like"/>
    <property type="match status" value="1"/>
</dbReference>
<accession>A0A917TUA8</accession>
<keyword evidence="3" id="KW-1185">Reference proteome</keyword>
<keyword evidence="1" id="KW-0472">Membrane</keyword>